<name>A0AAV0MEZ4_9ROSI</name>
<organism evidence="1 2">
    <name type="scientific">Linum tenue</name>
    <dbReference type="NCBI Taxonomy" id="586396"/>
    <lineage>
        <taxon>Eukaryota</taxon>
        <taxon>Viridiplantae</taxon>
        <taxon>Streptophyta</taxon>
        <taxon>Embryophyta</taxon>
        <taxon>Tracheophyta</taxon>
        <taxon>Spermatophyta</taxon>
        <taxon>Magnoliopsida</taxon>
        <taxon>eudicotyledons</taxon>
        <taxon>Gunneridae</taxon>
        <taxon>Pentapetalae</taxon>
        <taxon>rosids</taxon>
        <taxon>fabids</taxon>
        <taxon>Malpighiales</taxon>
        <taxon>Linaceae</taxon>
        <taxon>Linum</taxon>
    </lineage>
</organism>
<evidence type="ECO:0000313" key="2">
    <source>
        <dbReference type="Proteomes" id="UP001154282"/>
    </source>
</evidence>
<dbReference type="AlphaFoldDB" id="A0AAV0MEZ4"/>
<sequence length="70" mass="8324">MQRRGRRPYRKWSPLLAVSPPESRLIQLKSRVWYLVPYRSRSRGLVDATSLTIFVRTKINLINKSGRKIR</sequence>
<protein>
    <submittedName>
        <fullName evidence="1">Uncharacterized protein</fullName>
    </submittedName>
</protein>
<reference evidence="1" key="1">
    <citation type="submission" date="2022-08" db="EMBL/GenBank/DDBJ databases">
        <authorList>
            <person name="Gutierrez-Valencia J."/>
        </authorList>
    </citation>
    <scope>NUCLEOTIDE SEQUENCE</scope>
</reference>
<keyword evidence="2" id="KW-1185">Reference proteome</keyword>
<dbReference type="EMBL" id="CAMGYJ010000007">
    <property type="protein sequence ID" value="CAI0445317.1"/>
    <property type="molecule type" value="Genomic_DNA"/>
</dbReference>
<proteinExistence type="predicted"/>
<dbReference type="Proteomes" id="UP001154282">
    <property type="component" value="Unassembled WGS sequence"/>
</dbReference>
<comment type="caution">
    <text evidence="1">The sequence shown here is derived from an EMBL/GenBank/DDBJ whole genome shotgun (WGS) entry which is preliminary data.</text>
</comment>
<feature type="non-terminal residue" evidence="1">
    <location>
        <position position="70"/>
    </location>
</feature>
<accession>A0AAV0MEZ4</accession>
<evidence type="ECO:0000313" key="1">
    <source>
        <dbReference type="EMBL" id="CAI0445317.1"/>
    </source>
</evidence>
<gene>
    <name evidence="1" type="ORF">LITE_LOCUS28514</name>
</gene>